<evidence type="ECO:0000256" key="3">
    <source>
        <dbReference type="ARBA" id="ARBA00022989"/>
    </source>
</evidence>
<evidence type="ECO:0000259" key="6">
    <source>
        <dbReference type="Pfam" id="PF06803"/>
    </source>
</evidence>
<proteinExistence type="predicted"/>
<dbReference type="RefSeq" id="WP_245903725.1">
    <property type="nucleotide sequence ID" value="NZ_QKYU01000037.1"/>
</dbReference>
<name>A0A2W7HUU4_9PROT</name>
<evidence type="ECO:0000313" key="8">
    <source>
        <dbReference type="Proteomes" id="UP000249688"/>
    </source>
</evidence>
<accession>A0A2W7HUU4</accession>
<reference evidence="7 8" key="1">
    <citation type="submission" date="2018-06" db="EMBL/GenBank/DDBJ databases">
        <title>Genomic Encyclopedia of Archaeal and Bacterial Type Strains, Phase II (KMG-II): from individual species to whole genera.</title>
        <authorList>
            <person name="Goeker M."/>
        </authorList>
    </citation>
    <scope>NUCLEOTIDE SEQUENCE [LARGE SCALE GENOMIC DNA]</scope>
    <source>
        <strain evidence="7 8">DSM 24525</strain>
    </source>
</reference>
<protein>
    <submittedName>
        <fullName evidence="7">Uncharacterized membrane protein YkvA (DUF1232 family)</fullName>
    </submittedName>
</protein>
<comment type="caution">
    <text evidence="7">The sequence shown here is derived from an EMBL/GenBank/DDBJ whole genome shotgun (WGS) entry which is preliminary data.</text>
</comment>
<comment type="subcellular location">
    <subcellularLocation>
        <location evidence="1">Endomembrane system</location>
        <topology evidence="1">Multi-pass membrane protein</topology>
    </subcellularLocation>
</comment>
<feature type="domain" description="DUF1232" evidence="6">
    <location>
        <begin position="43"/>
        <end position="79"/>
    </location>
</feature>
<evidence type="ECO:0000256" key="2">
    <source>
        <dbReference type="ARBA" id="ARBA00022692"/>
    </source>
</evidence>
<keyword evidence="8" id="KW-1185">Reference proteome</keyword>
<dbReference type="EMBL" id="QKYU01000037">
    <property type="protein sequence ID" value="PZW38511.1"/>
    <property type="molecule type" value="Genomic_DNA"/>
</dbReference>
<keyword evidence="2 5" id="KW-0812">Transmembrane</keyword>
<organism evidence="7 8">
    <name type="scientific">Humitalea rosea</name>
    <dbReference type="NCBI Taxonomy" id="990373"/>
    <lineage>
        <taxon>Bacteria</taxon>
        <taxon>Pseudomonadati</taxon>
        <taxon>Pseudomonadota</taxon>
        <taxon>Alphaproteobacteria</taxon>
        <taxon>Acetobacterales</taxon>
        <taxon>Roseomonadaceae</taxon>
        <taxon>Humitalea</taxon>
    </lineage>
</organism>
<evidence type="ECO:0000313" key="7">
    <source>
        <dbReference type="EMBL" id="PZW38511.1"/>
    </source>
</evidence>
<evidence type="ECO:0000256" key="4">
    <source>
        <dbReference type="ARBA" id="ARBA00023136"/>
    </source>
</evidence>
<gene>
    <name evidence="7" type="ORF">C8P66_1374</name>
</gene>
<evidence type="ECO:0000256" key="1">
    <source>
        <dbReference type="ARBA" id="ARBA00004127"/>
    </source>
</evidence>
<dbReference type="AlphaFoldDB" id="A0A2W7HUU4"/>
<dbReference type="InterPro" id="IPR010652">
    <property type="entry name" value="DUF1232"/>
</dbReference>
<evidence type="ECO:0000256" key="5">
    <source>
        <dbReference type="SAM" id="Phobius"/>
    </source>
</evidence>
<sequence length="134" mass="14620">MKCQPGADMRRLLDRVRQAARRLRRDVVALWLAARDPRVPWPAKAVCAVVAAYALSPIDLIPDAIPVLGYLDDLILVPLGILLAQRLIPAPLMAELRAAADLRVERPVSRIAAVVIVVLWIAATALVLALLWPG</sequence>
<feature type="transmembrane region" description="Helical" evidence="5">
    <location>
        <begin position="111"/>
        <end position="132"/>
    </location>
</feature>
<keyword evidence="3 5" id="KW-1133">Transmembrane helix</keyword>
<dbReference type="Pfam" id="PF06803">
    <property type="entry name" value="DUF1232"/>
    <property type="match status" value="1"/>
</dbReference>
<dbReference type="GO" id="GO:0012505">
    <property type="term" value="C:endomembrane system"/>
    <property type="evidence" value="ECO:0007669"/>
    <property type="project" value="UniProtKB-SubCell"/>
</dbReference>
<dbReference type="Proteomes" id="UP000249688">
    <property type="component" value="Unassembled WGS sequence"/>
</dbReference>
<keyword evidence="4 5" id="KW-0472">Membrane</keyword>